<dbReference type="InterPro" id="IPR029063">
    <property type="entry name" value="SAM-dependent_MTases_sf"/>
</dbReference>
<dbReference type="AlphaFoldDB" id="A0A1Q9AY12"/>
<feature type="coiled-coil region" evidence="4">
    <location>
        <begin position="663"/>
        <end position="690"/>
    </location>
</feature>
<evidence type="ECO:0000259" key="5">
    <source>
        <dbReference type="Pfam" id="PF08241"/>
    </source>
</evidence>
<comment type="caution">
    <text evidence="6">The sequence shown here is derived from an EMBL/GenBank/DDBJ whole genome shotgun (WGS) entry which is preliminary data.</text>
</comment>
<dbReference type="GO" id="GO:0008757">
    <property type="term" value="F:S-adenosylmethionine-dependent methyltransferase activity"/>
    <property type="evidence" value="ECO:0007669"/>
    <property type="project" value="InterPro"/>
</dbReference>
<evidence type="ECO:0000256" key="3">
    <source>
        <dbReference type="ARBA" id="ARBA00022679"/>
    </source>
</evidence>
<keyword evidence="3" id="KW-0808">Transferase</keyword>
<gene>
    <name evidence="6" type="ORF">BJF93_15230</name>
</gene>
<dbReference type="RefSeq" id="WP_075627325.1">
    <property type="nucleotide sequence ID" value="NZ_MKIP01000037.1"/>
</dbReference>
<dbReference type="EMBL" id="MKIP01000037">
    <property type="protein sequence ID" value="OLP60309.1"/>
    <property type="molecule type" value="Genomic_DNA"/>
</dbReference>
<reference evidence="6 7" key="1">
    <citation type="submission" date="2016-09" db="EMBL/GenBank/DDBJ databases">
        <title>Rhizobium sp. nov., a novel species isolated from the rice rhizosphere.</title>
        <authorList>
            <person name="Zhao J."/>
            <person name="Zhang X."/>
        </authorList>
    </citation>
    <scope>NUCLEOTIDE SEQUENCE [LARGE SCALE GENOMIC DNA]</scope>
    <source>
        <strain evidence="6 7">1.7048</strain>
    </source>
</reference>
<keyword evidence="7" id="KW-1185">Reference proteome</keyword>
<dbReference type="InterPro" id="IPR013216">
    <property type="entry name" value="Methyltransf_11"/>
</dbReference>
<dbReference type="PANTHER" id="PTHR44942">
    <property type="entry name" value="METHYLTRANSF_11 DOMAIN-CONTAINING PROTEIN"/>
    <property type="match status" value="1"/>
</dbReference>
<dbReference type="SUPFAM" id="SSF48452">
    <property type="entry name" value="TPR-like"/>
    <property type="match status" value="1"/>
</dbReference>
<dbReference type="Proteomes" id="UP000186364">
    <property type="component" value="Unassembled WGS sequence"/>
</dbReference>
<evidence type="ECO:0000256" key="2">
    <source>
        <dbReference type="ARBA" id="ARBA00022603"/>
    </source>
</evidence>
<dbReference type="Pfam" id="PF08241">
    <property type="entry name" value="Methyltransf_11"/>
    <property type="match status" value="1"/>
</dbReference>
<feature type="coiled-coil region" evidence="4">
    <location>
        <begin position="831"/>
        <end position="879"/>
    </location>
</feature>
<dbReference type="PANTHER" id="PTHR44942:SF4">
    <property type="entry name" value="METHYLTRANSFERASE TYPE 11 DOMAIN-CONTAINING PROTEIN"/>
    <property type="match status" value="1"/>
</dbReference>
<sequence length="912" mass="104485">MADRNDRSLKFVHDVLVACGAQPVLEIATAAPELLNGFRSQSIIANAMTLDELERADVIRHTDLAVAYHTFDTLDAARIERIFATLADLGFRYLVFQVALEACGPDSTEARPRNWWENALFRAGFRKHPRSYRVLSYSDLEWETESGTLVMEKVPEPSLTAYLSITRLMDERALYVDMARETGRHSDGHMVRYDHAAALVRPGDMVVDAACGLGYGSAMIAACSSASRVVGVDVSASAIDYANLNYGAPGIEFRAGSVDSFAWLEDASVDLFVSFETLEHVSSPRAFLKEVARVLKPTGRLLLSISNLSADETSQDSDHLHDLSTLIAEVSPLLIVECAFGQTAGGGRKFPEAARRFWKSEVSSPLSDAEWIILTAMKSHVDEPPIPYRETSFPIFDDPNFHVTAFDRDYANPWIYKGLISIPWRLQDPNVRNLYARQTAEKNESDIDRAAALTVIGYSLLALEDLSPQAVDDFKREVQPLLIKLDERPICIRWKISLNFLLSQMCMMIGRTNDAVAHYHACIEIDSNIFSPILAIKTVEACYNLGLIALQQGTMRDAGNYWKRGIKLCREALNHDWLNVIGSSETPLTFGLPELSLLLDLASRCAFALDALPWHVTRPGYVYTQMSLDWTSVRRHQALAHEMDNKKTAVRLTEASRERQELFDIAEERLTEMQRLAREHRELFEVAEERLLEMHRLSRERQELFDVAEERLAQTHRLSRERQELYDVAEGRLAEVHRLARERQEFFDVAEERLAETHRLSRERQELYDVAEGRLAEVHRLARERQELFDVAEERLAETHRLGRERQELYDVAEGRLAEVQRLGRERQELYDVAEERLAEMQRLAREHRELFLLAESRLSELERLRKEREELITLSEQRLAFMQQNEKARYQAELQRDKLIQQLDTLRKLTQ</sequence>
<comment type="similarity">
    <text evidence="1">Belongs to the methyltransferase superfamily.</text>
</comment>
<dbReference type="InterPro" id="IPR051052">
    <property type="entry name" value="Diverse_substrate_MTase"/>
</dbReference>
<dbReference type="CDD" id="cd02440">
    <property type="entry name" value="AdoMet_MTases"/>
    <property type="match status" value="1"/>
</dbReference>
<keyword evidence="4" id="KW-0175">Coiled coil</keyword>
<proteinExistence type="inferred from homology"/>
<evidence type="ECO:0000256" key="4">
    <source>
        <dbReference type="SAM" id="Coils"/>
    </source>
</evidence>
<evidence type="ECO:0000313" key="6">
    <source>
        <dbReference type="EMBL" id="OLP60309.1"/>
    </source>
</evidence>
<name>A0A1Q9AY12_9HYPH</name>
<evidence type="ECO:0000313" key="7">
    <source>
        <dbReference type="Proteomes" id="UP000186364"/>
    </source>
</evidence>
<accession>A0A1Q9AY12</accession>
<dbReference type="GO" id="GO:0032259">
    <property type="term" value="P:methylation"/>
    <property type="evidence" value="ECO:0007669"/>
    <property type="project" value="UniProtKB-KW"/>
</dbReference>
<keyword evidence="2" id="KW-0489">Methyltransferase</keyword>
<evidence type="ECO:0000256" key="1">
    <source>
        <dbReference type="ARBA" id="ARBA00008361"/>
    </source>
</evidence>
<protein>
    <recommendedName>
        <fullName evidence="5">Methyltransferase type 11 domain-containing protein</fullName>
    </recommendedName>
</protein>
<dbReference type="SUPFAM" id="SSF53335">
    <property type="entry name" value="S-adenosyl-L-methionine-dependent methyltransferases"/>
    <property type="match status" value="1"/>
</dbReference>
<feature type="domain" description="Methyltransferase type 11" evidence="5">
    <location>
        <begin position="208"/>
        <end position="302"/>
    </location>
</feature>
<organism evidence="6 7">
    <name type="scientific">Xaviernesmea oryzae</name>
    <dbReference type="NCBI Taxonomy" id="464029"/>
    <lineage>
        <taxon>Bacteria</taxon>
        <taxon>Pseudomonadati</taxon>
        <taxon>Pseudomonadota</taxon>
        <taxon>Alphaproteobacteria</taxon>
        <taxon>Hyphomicrobiales</taxon>
        <taxon>Rhizobiaceae</taxon>
        <taxon>Rhizobium/Agrobacterium group</taxon>
        <taxon>Xaviernesmea</taxon>
    </lineage>
</organism>
<dbReference type="InterPro" id="IPR011990">
    <property type="entry name" value="TPR-like_helical_dom_sf"/>
</dbReference>
<dbReference type="Gene3D" id="3.40.50.150">
    <property type="entry name" value="Vaccinia Virus protein VP39"/>
    <property type="match status" value="1"/>
</dbReference>
<dbReference type="Gene3D" id="1.25.40.10">
    <property type="entry name" value="Tetratricopeptide repeat domain"/>
    <property type="match status" value="1"/>
</dbReference>